<comment type="caution">
    <text evidence="1">The sequence shown here is derived from an EMBL/GenBank/DDBJ whole genome shotgun (WGS) entry which is preliminary data.</text>
</comment>
<protein>
    <submittedName>
        <fullName evidence="1">Uncharacterized protein</fullName>
    </submittedName>
</protein>
<evidence type="ECO:0000313" key="1">
    <source>
        <dbReference type="EMBL" id="MPC20041.1"/>
    </source>
</evidence>
<gene>
    <name evidence="1" type="ORF">E2C01_012971</name>
</gene>
<dbReference type="Proteomes" id="UP000324222">
    <property type="component" value="Unassembled WGS sequence"/>
</dbReference>
<organism evidence="1 2">
    <name type="scientific">Portunus trituberculatus</name>
    <name type="common">Swimming crab</name>
    <name type="synonym">Neptunus trituberculatus</name>
    <dbReference type="NCBI Taxonomy" id="210409"/>
    <lineage>
        <taxon>Eukaryota</taxon>
        <taxon>Metazoa</taxon>
        <taxon>Ecdysozoa</taxon>
        <taxon>Arthropoda</taxon>
        <taxon>Crustacea</taxon>
        <taxon>Multicrustacea</taxon>
        <taxon>Malacostraca</taxon>
        <taxon>Eumalacostraca</taxon>
        <taxon>Eucarida</taxon>
        <taxon>Decapoda</taxon>
        <taxon>Pleocyemata</taxon>
        <taxon>Brachyura</taxon>
        <taxon>Eubrachyura</taxon>
        <taxon>Portunoidea</taxon>
        <taxon>Portunidae</taxon>
        <taxon>Portuninae</taxon>
        <taxon>Portunus</taxon>
    </lineage>
</organism>
<dbReference type="AlphaFoldDB" id="A0A5B7DF32"/>
<evidence type="ECO:0000313" key="2">
    <source>
        <dbReference type="Proteomes" id="UP000324222"/>
    </source>
</evidence>
<keyword evidence="2" id="KW-1185">Reference proteome</keyword>
<reference evidence="1 2" key="1">
    <citation type="submission" date="2019-05" db="EMBL/GenBank/DDBJ databases">
        <title>Another draft genome of Portunus trituberculatus and its Hox gene families provides insights of decapod evolution.</title>
        <authorList>
            <person name="Jeong J.-H."/>
            <person name="Song I."/>
            <person name="Kim S."/>
            <person name="Choi T."/>
            <person name="Kim D."/>
            <person name="Ryu S."/>
            <person name="Kim W."/>
        </authorList>
    </citation>
    <scope>NUCLEOTIDE SEQUENCE [LARGE SCALE GENOMIC DNA]</scope>
    <source>
        <tissue evidence="1">Muscle</tissue>
    </source>
</reference>
<dbReference type="EMBL" id="VSRR010000828">
    <property type="protein sequence ID" value="MPC20041.1"/>
    <property type="molecule type" value="Genomic_DNA"/>
</dbReference>
<accession>A0A5B7DF32</accession>
<sequence length="62" mass="7008">MDSKPLCQTGEGLEMSMGMSKILTHHLQAEAHLDTPTEEAHKNISTMKAHMKTHETHMKTHK</sequence>
<name>A0A5B7DF32_PORTR</name>
<proteinExistence type="predicted"/>